<accession>A0A9X6T056</accession>
<organism evidence="1 2">
    <name type="scientific">Bacillus cereus</name>
    <dbReference type="NCBI Taxonomy" id="1396"/>
    <lineage>
        <taxon>Bacteria</taxon>
        <taxon>Bacillati</taxon>
        <taxon>Bacillota</taxon>
        <taxon>Bacilli</taxon>
        <taxon>Bacillales</taxon>
        <taxon>Bacillaceae</taxon>
        <taxon>Bacillus</taxon>
        <taxon>Bacillus cereus group</taxon>
    </lineage>
</organism>
<proteinExistence type="predicted"/>
<dbReference type="Pfam" id="PF19866">
    <property type="entry name" value="DUF6339"/>
    <property type="match status" value="1"/>
</dbReference>
<sequence length="257" mass="30132">MNLNYMKEDAIAHLRENILNNLKSYQNDQEWVGTYLTDIAGMETWYLESRISFKKVELVLKNRKGGEISKTDAENAKLLHASLKNLTPAQAVDARIWTYLTHIVYPEYMKARWLNNKNEISKGTIARYFASTNREVIRNGIARLWWYGYLTYDKEREDPYELTYFLLSNQNIAQALLERNLGNNKKWLINMLDVLRKLKEEYPLIMHSNNIKLLAKYINISGGITVLDCLDKDATEKFVREWIKNNKIDSKRLVGSV</sequence>
<reference evidence="1 2" key="1">
    <citation type="submission" date="2017-09" db="EMBL/GenBank/DDBJ databases">
        <title>Large-scale bioinformatics analysis of Bacillus genomes uncovers conserved roles of natural products in bacterial physiology.</title>
        <authorList>
            <consortium name="Agbiome Team Llc"/>
            <person name="Bleich R.M."/>
            <person name="Grubbs K.J."/>
            <person name="Santa Maria K.C."/>
            <person name="Allen S.E."/>
            <person name="Farag S."/>
            <person name="Shank E.A."/>
            <person name="Bowers A."/>
        </authorList>
    </citation>
    <scope>NUCLEOTIDE SEQUENCE [LARGE SCALE GENOMIC DNA]</scope>
    <source>
        <strain evidence="1 2">AFS092789</strain>
    </source>
</reference>
<gene>
    <name evidence="1" type="ORF">CON36_12600</name>
</gene>
<dbReference type="Proteomes" id="UP000219922">
    <property type="component" value="Unassembled WGS sequence"/>
</dbReference>
<evidence type="ECO:0000313" key="1">
    <source>
        <dbReference type="EMBL" id="PDZ98367.1"/>
    </source>
</evidence>
<evidence type="ECO:0000313" key="2">
    <source>
        <dbReference type="Proteomes" id="UP000219922"/>
    </source>
</evidence>
<name>A0A9X6T056_BACCE</name>
<dbReference type="InterPro" id="IPR045920">
    <property type="entry name" value="DUF6339"/>
</dbReference>
<protein>
    <submittedName>
        <fullName evidence="1">Uncharacterized protein</fullName>
    </submittedName>
</protein>
<dbReference type="RefSeq" id="WP_086692675.1">
    <property type="nucleotide sequence ID" value="NZ_FWZJ01000034.1"/>
</dbReference>
<dbReference type="EMBL" id="NVMX01000015">
    <property type="protein sequence ID" value="PDZ98367.1"/>
    <property type="molecule type" value="Genomic_DNA"/>
</dbReference>
<dbReference type="AlphaFoldDB" id="A0A9X6T056"/>
<comment type="caution">
    <text evidence="1">The sequence shown here is derived from an EMBL/GenBank/DDBJ whole genome shotgun (WGS) entry which is preliminary data.</text>
</comment>